<organism evidence="2">
    <name type="scientific">Anopheles triannulatus</name>
    <dbReference type="NCBI Taxonomy" id="58253"/>
    <lineage>
        <taxon>Eukaryota</taxon>
        <taxon>Metazoa</taxon>
        <taxon>Ecdysozoa</taxon>
        <taxon>Arthropoda</taxon>
        <taxon>Hexapoda</taxon>
        <taxon>Insecta</taxon>
        <taxon>Pterygota</taxon>
        <taxon>Neoptera</taxon>
        <taxon>Endopterygota</taxon>
        <taxon>Diptera</taxon>
        <taxon>Nematocera</taxon>
        <taxon>Culicoidea</taxon>
        <taxon>Culicidae</taxon>
        <taxon>Anophelinae</taxon>
        <taxon>Anopheles</taxon>
    </lineage>
</organism>
<dbReference type="InterPro" id="IPR023298">
    <property type="entry name" value="ATPase_P-typ_TM_dom_sf"/>
</dbReference>
<dbReference type="AlphaFoldDB" id="A0A2M4B599"/>
<keyword evidence="1" id="KW-0732">Signal</keyword>
<sequence length="83" mass="9417">MRTGLYQNTNSSYAVCVLRVLACACTCCACVRACVSARCITYYYYPHPQVPAISLAYEAPESDIMKRRPRDPYRDNLVNRRSG</sequence>
<dbReference type="Gene3D" id="1.20.1110.10">
    <property type="entry name" value="Calcium-transporting ATPase, transmembrane domain"/>
    <property type="match status" value="1"/>
</dbReference>
<evidence type="ECO:0000256" key="1">
    <source>
        <dbReference type="SAM" id="SignalP"/>
    </source>
</evidence>
<proteinExistence type="predicted"/>
<accession>A0A2M4B599</accession>
<dbReference type="EMBL" id="GGFK01014850">
    <property type="protein sequence ID" value="MBW48171.1"/>
    <property type="molecule type" value="Transcribed_RNA"/>
</dbReference>
<dbReference type="SUPFAM" id="SSF81665">
    <property type="entry name" value="Calcium ATPase, transmembrane domain M"/>
    <property type="match status" value="1"/>
</dbReference>
<feature type="signal peptide" evidence="1">
    <location>
        <begin position="1"/>
        <end position="33"/>
    </location>
</feature>
<name>A0A2M4B599_9DIPT</name>
<feature type="chain" id="PRO_5014604289" evidence="1">
    <location>
        <begin position="34"/>
        <end position="83"/>
    </location>
</feature>
<reference evidence="2" key="1">
    <citation type="submission" date="2018-01" db="EMBL/GenBank/DDBJ databases">
        <title>An insight into the sialome of Amazonian anophelines.</title>
        <authorList>
            <person name="Ribeiro J.M."/>
            <person name="Scarpassa V."/>
            <person name="Calvo E."/>
        </authorList>
    </citation>
    <scope>NUCLEOTIDE SEQUENCE</scope>
    <source>
        <tissue evidence="2">Salivary glands</tissue>
    </source>
</reference>
<evidence type="ECO:0000313" key="2">
    <source>
        <dbReference type="EMBL" id="MBW48171.1"/>
    </source>
</evidence>
<protein>
    <submittedName>
        <fullName evidence="2">Putative secreted protein</fullName>
    </submittedName>
</protein>